<dbReference type="InterPro" id="IPR006665">
    <property type="entry name" value="OmpA-like"/>
</dbReference>
<dbReference type="Gene3D" id="3.30.1330.60">
    <property type="entry name" value="OmpA-like domain"/>
    <property type="match status" value="1"/>
</dbReference>
<dbReference type="InterPro" id="IPR038522">
    <property type="entry name" value="T4/T6SS_DotU_sf"/>
</dbReference>
<proteinExistence type="predicted"/>
<keyword evidence="1 3" id="KW-0472">Membrane</keyword>
<dbReference type="NCBIfam" id="TIGR03350">
    <property type="entry name" value="type_VI_ompA"/>
    <property type="match status" value="1"/>
</dbReference>
<name>A0ABT0PYM0_9RHOB</name>
<feature type="region of interest" description="Disordered" evidence="2">
    <location>
        <begin position="1"/>
        <end position="124"/>
    </location>
</feature>
<feature type="transmembrane region" description="Helical" evidence="3">
    <location>
        <begin position="317"/>
        <end position="339"/>
    </location>
</feature>
<dbReference type="PANTHER" id="PTHR38033">
    <property type="entry name" value="MEMBRANE PROTEIN-RELATED"/>
    <property type="match status" value="1"/>
</dbReference>
<dbReference type="InterPro" id="IPR017733">
    <property type="entry name" value="OmpA-like_dom_proteobacteria"/>
</dbReference>
<dbReference type="Pfam" id="PF00691">
    <property type="entry name" value="OmpA"/>
    <property type="match status" value="1"/>
</dbReference>
<dbReference type="Proteomes" id="UP001203880">
    <property type="component" value="Unassembled WGS sequence"/>
</dbReference>
<dbReference type="NCBIfam" id="NF038228">
    <property type="entry name" value="IcmH_DotU_IVB"/>
    <property type="match status" value="1"/>
</dbReference>
<feature type="compositionally biased region" description="Pro residues" evidence="2">
    <location>
        <begin position="87"/>
        <end position="99"/>
    </location>
</feature>
<feature type="domain" description="OmpA-like" evidence="4">
    <location>
        <begin position="401"/>
        <end position="521"/>
    </location>
</feature>
<dbReference type="CDD" id="cd07185">
    <property type="entry name" value="OmpA_C-like"/>
    <property type="match status" value="1"/>
</dbReference>
<evidence type="ECO:0000259" key="4">
    <source>
        <dbReference type="PROSITE" id="PS51123"/>
    </source>
</evidence>
<dbReference type="NCBIfam" id="TIGR03349">
    <property type="entry name" value="IV_VI_DotU"/>
    <property type="match status" value="1"/>
</dbReference>
<dbReference type="Pfam" id="PF09850">
    <property type="entry name" value="DotU"/>
    <property type="match status" value="1"/>
</dbReference>
<keyword evidence="6" id="KW-1185">Reference proteome</keyword>
<comment type="caution">
    <text evidence="5">The sequence shown here is derived from an EMBL/GenBank/DDBJ whole genome shotgun (WGS) entry which is preliminary data.</text>
</comment>
<dbReference type="PROSITE" id="PS51123">
    <property type="entry name" value="OMPA_2"/>
    <property type="match status" value="1"/>
</dbReference>
<evidence type="ECO:0000256" key="2">
    <source>
        <dbReference type="SAM" id="MobiDB-lite"/>
    </source>
</evidence>
<evidence type="ECO:0000313" key="5">
    <source>
        <dbReference type="EMBL" id="MCL6282714.1"/>
    </source>
</evidence>
<evidence type="ECO:0000313" key="6">
    <source>
        <dbReference type="Proteomes" id="UP001203880"/>
    </source>
</evidence>
<dbReference type="SUPFAM" id="SSF103088">
    <property type="entry name" value="OmpA-like"/>
    <property type="match status" value="1"/>
</dbReference>
<sequence length="522" mass="57115">MSDKDPFAEPDDTDKTVIRPNPGGRRSAPQQQPPAPGYPDPNMAPPQQPYPPQGQPGYPPQQPGYPPQHPGYPPQQPPQQPAYGVPPAQPYPPQQPPQHPSGAEAYGVPPAPQPQAPQSQPAPETDAVVMTGMNRLSACATPLFSLVSRIRNRAQHMDPDKLRDSVVSEIRAFENAALQAGIPAQTVKIARYALCATLDDVVLNTPWGEQSVWATQSLVGTFHRETVGGDRFYDLLARLEKDPANNIELLEFVYMCLSLGFEGRLRVEQGGSDKHLQIRQGLARIIRAQRGPMERDLSPHWEGVDKPYRALSLWRPVWIAVAVTVLLLILEFSGLSYALSNRTENLIGQLTVIDAGPVAELQRRAPPPPPQPVQEQPQVEKVVEFLKPEIDEGLVEVFQKGNTLIIRIKGSGMFGSGSDKLQGKYEDPVRRVAVALNDEPGKVIVAGHSDNVPIRTSRFPSNLALSLARAKSVMNQMAASLSDPARLSAEGRADNDPIADNATREGRAANRRIEVLLVQEET</sequence>
<keyword evidence="3" id="KW-0812">Transmembrane</keyword>
<feature type="compositionally biased region" description="Basic and acidic residues" evidence="2">
    <location>
        <begin position="1"/>
        <end position="17"/>
    </location>
</feature>
<accession>A0ABT0PYM0</accession>
<reference evidence="5" key="1">
    <citation type="submission" date="2022-05" db="EMBL/GenBank/DDBJ databases">
        <authorList>
            <person name="Park J.-S."/>
        </authorList>
    </citation>
    <scope>NUCLEOTIDE SEQUENCE</scope>
    <source>
        <strain evidence="5">2012CJ41-6</strain>
    </source>
</reference>
<keyword evidence="3" id="KW-1133">Transmembrane helix</keyword>
<evidence type="ECO:0000256" key="1">
    <source>
        <dbReference type="PROSITE-ProRule" id="PRU00473"/>
    </source>
</evidence>
<feature type="compositionally biased region" description="Pro residues" evidence="2">
    <location>
        <begin position="31"/>
        <end position="80"/>
    </location>
</feature>
<dbReference type="InterPro" id="IPR017732">
    <property type="entry name" value="T4/T6SS_DotU"/>
</dbReference>
<dbReference type="EMBL" id="JAMFMB010000003">
    <property type="protein sequence ID" value="MCL6282714.1"/>
    <property type="molecule type" value="Genomic_DNA"/>
</dbReference>
<dbReference type="PANTHER" id="PTHR38033:SF1">
    <property type="entry name" value="DOTU FAMILY TYPE IV_VI SECRETION SYSTEM PROTEIN"/>
    <property type="match status" value="1"/>
</dbReference>
<organism evidence="5 6">
    <name type="scientific">Ruegeria spongiae</name>
    <dbReference type="NCBI Taxonomy" id="2942209"/>
    <lineage>
        <taxon>Bacteria</taxon>
        <taxon>Pseudomonadati</taxon>
        <taxon>Pseudomonadota</taxon>
        <taxon>Alphaproteobacteria</taxon>
        <taxon>Rhodobacterales</taxon>
        <taxon>Roseobacteraceae</taxon>
        <taxon>Ruegeria</taxon>
    </lineage>
</organism>
<dbReference type="InterPro" id="IPR036737">
    <property type="entry name" value="OmpA-like_sf"/>
</dbReference>
<evidence type="ECO:0000256" key="3">
    <source>
        <dbReference type="SAM" id="Phobius"/>
    </source>
</evidence>
<dbReference type="RefSeq" id="WP_249707071.1">
    <property type="nucleotide sequence ID" value="NZ_JAMFMB010000003.1"/>
</dbReference>
<protein>
    <submittedName>
        <fullName evidence="5">Type IVB secretion system protein IcmH/DotU</fullName>
    </submittedName>
</protein>
<gene>
    <name evidence="5" type="primary">icmH</name>
    <name evidence="5" type="ORF">M3P21_04150</name>
</gene>
<dbReference type="Gene3D" id="1.25.40.590">
    <property type="entry name" value="Type IV / VI secretion system, DotU"/>
    <property type="match status" value="1"/>
</dbReference>